<evidence type="ECO:0000256" key="1">
    <source>
        <dbReference type="SAM" id="MobiDB-lite"/>
    </source>
</evidence>
<dbReference type="Proteomes" id="UP001519460">
    <property type="component" value="Unassembled WGS sequence"/>
</dbReference>
<dbReference type="AlphaFoldDB" id="A0ABD0JW46"/>
<reference evidence="2 3" key="1">
    <citation type="journal article" date="2023" name="Sci. Data">
        <title>Genome assembly of the Korean intertidal mud-creeper Batillaria attramentaria.</title>
        <authorList>
            <person name="Patra A.K."/>
            <person name="Ho P.T."/>
            <person name="Jun S."/>
            <person name="Lee S.J."/>
            <person name="Kim Y."/>
            <person name="Won Y.J."/>
        </authorList>
    </citation>
    <scope>NUCLEOTIDE SEQUENCE [LARGE SCALE GENOMIC DNA]</scope>
    <source>
        <strain evidence="2">Wonlab-2016</strain>
    </source>
</reference>
<organism evidence="2 3">
    <name type="scientific">Batillaria attramentaria</name>
    <dbReference type="NCBI Taxonomy" id="370345"/>
    <lineage>
        <taxon>Eukaryota</taxon>
        <taxon>Metazoa</taxon>
        <taxon>Spiralia</taxon>
        <taxon>Lophotrochozoa</taxon>
        <taxon>Mollusca</taxon>
        <taxon>Gastropoda</taxon>
        <taxon>Caenogastropoda</taxon>
        <taxon>Sorbeoconcha</taxon>
        <taxon>Cerithioidea</taxon>
        <taxon>Batillariidae</taxon>
        <taxon>Batillaria</taxon>
    </lineage>
</organism>
<gene>
    <name evidence="2" type="ORF">BaRGS_00029826</name>
</gene>
<feature type="region of interest" description="Disordered" evidence="1">
    <location>
        <begin position="41"/>
        <end position="62"/>
    </location>
</feature>
<evidence type="ECO:0000313" key="3">
    <source>
        <dbReference type="Proteomes" id="UP001519460"/>
    </source>
</evidence>
<name>A0ABD0JW46_9CAEN</name>
<comment type="caution">
    <text evidence="2">The sequence shown here is derived from an EMBL/GenBank/DDBJ whole genome shotgun (WGS) entry which is preliminary data.</text>
</comment>
<sequence length="94" mass="10791">MTSRRLHHDRRPQPTDGRYGWLELQDTFGRHSVENISNCPDHLIVPTEDNKEEGPSVRSSGVYGLSDSAPLSHNCGLHHKKVDAYSDWSNHFYF</sequence>
<protein>
    <submittedName>
        <fullName evidence="2">Uncharacterized protein</fullName>
    </submittedName>
</protein>
<accession>A0ABD0JW46</accession>
<proteinExistence type="predicted"/>
<evidence type="ECO:0000313" key="2">
    <source>
        <dbReference type="EMBL" id="KAK7478959.1"/>
    </source>
</evidence>
<dbReference type="EMBL" id="JACVVK020000314">
    <property type="protein sequence ID" value="KAK7478959.1"/>
    <property type="molecule type" value="Genomic_DNA"/>
</dbReference>
<keyword evidence="3" id="KW-1185">Reference proteome</keyword>